<evidence type="ECO:0000313" key="2">
    <source>
        <dbReference type="EMBL" id="KAK1304591.1"/>
    </source>
</evidence>
<gene>
    <name evidence="2" type="primary">PCMP-E4</name>
    <name evidence="2" type="ORF">QJS10_CPB11g00959</name>
</gene>
<dbReference type="NCBIfam" id="TIGR00756">
    <property type="entry name" value="PPR"/>
    <property type="match status" value="1"/>
</dbReference>
<protein>
    <submittedName>
        <fullName evidence="2">Pentatricopeptide repeat-containing protein</fullName>
    </submittedName>
</protein>
<keyword evidence="3" id="KW-1185">Reference proteome</keyword>
<name>A0AAV9DUL3_ACOCL</name>
<keyword evidence="1" id="KW-0677">Repeat</keyword>
<dbReference type="Gene3D" id="1.25.40.10">
    <property type="entry name" value="Tetratricopeptide repeat domain"/>
    <property type="match status" value="1"/>
</dbReference>
<proteinExistence type="predicted"/>
<sequence>MIHGLAQNGRGDEAHQLFDEMVFMRREFDHISFVGVLCACNQSGQVKSERNYFRSMREDYKIERGLKHYNCMVGLLVRVGMIDEAEEQINGVGQWEEAMKVRVLMVHRGIMKTLGRSWIEVMKGGGCNLVRVEKKMFEDTDCHVDQSYVEVFYFTRFHGVDKGTEPLVSLTIYLDTRTIRERRMCVITKYLECGFERLFVEMMEYGF</sequence>
<dbReference type="AlphaFoldDB" id="A0AAV9DUL3"/>
<dbReference type="Proteomes" id="UP001180020">
    <property type="component" value="Unassembled WGS sequence"/>
</dbReference>
<reference evidence="2" key="2">
    <citation type="submission" date="2023-06" db="EMBL/GenBank/DDBJ databases">
        <authorList>
            <person name="Ma L."/>
            <person name="Liu K.-W."/>
            <person name="Li Z."/>
            <person name="Hsiao Y.-Y."/>
            <person name="Qi Y."/>
            <person name="Fu T."/>
            <person name="Tang G."/>
            <person name="Zhang D."/>
            <person name="Sun W.-H."/>
            <person name="Liu D.-K."/>
            <person name="Li Y."/>
            <person name="Chen G.-Z."/>
            <person name="Liu X.-D."/>
            <person name="Liao X.-Y."/>
            <person name="Jiang Y.-T."/>
            <person name="Yu X."/>
            <person name="Hao Y."/>
            <person name="Huang J."/>
            <person name="Zhao X.-W."/>
            <person name="Ke S."/>
            <person name="Chen Y.-Y."/>
            <person name="Wu W.-L."/>
            <person name="Hsu J.-L."/>
            <person name="Lin Y.-F."/>
            <person name="Huang M.-D."/>
            <person name="Li C.-Y."/>
            <person name="Huang L."/>
            <person name="Wang Z.-W."/>
            <person name="Zhao X."/>
            <person name="Zhong W.-Y."/>
            <person name="Peng D.-H."/>
            <person name="Ahmad S."/>
            <person name="Lan S."/>
            <person name="Zhang J.-S."/>
            <person name="Tsai W.-C."/>
            <person name="Van De Peer Y."/>
            <person name="Liu Z.-J."/>
        </authorList>
    </citation>
    <scope>NUCLEOTIDE SEQUENCE</scope>
    <source>
        <strain evidence="2">CP</strain>
        <tissue evidence="2">Leaves</tissue>
    </source>
</reference>
<evidence type="ECO:0000256" key="1">
    <source>
        <dbReference type="ARBA" id="ARBA00022737"/>
    </source>
</evidence>
<dbReference type="InterPro" id="IPR002885">
    <property type="entry name" value="PPR_rpt"/>
</dbReference>
<organism evidence="2 3">
    <name type="scientific">Acorus calamus</name>
    <name type="common">Sweet flag</name>
    <dbReference type="NCBI Taxonomy" id="4465"/>
    <lineage>
        <taxon>Eukaryota</taxon>
        <taxon>Viridiplantae</taxon>
        <taxon>Streptophyta</taxon>
        <taxon>Embryophyta</taxon>
        <taxon>Tracheophyta</taxon>
        <taxon>Spermatophyta</taxon>
        <taxon>Magnoliopsida</taxon>
        <taxon>Liliopsida</taxon>
        <taxon>Acoraceae</taxon>
        <taxon>Acorus</taxon>
    </lineage>
</organism>
<dbReference type="Pfam" id="PF01535">
    <property type="entry name" value="PPR"/>
    <property type="match status" value="2"/>
</dbReference>
<dbReference type="InterPro" id="IPR046960">
    <property type="entry name" value="PPR_At4g14850-like_plant"/>
</dbReference>
<evidence type="ECO:0000313" key="3">
    <source>
        <dbReference type="Proteomes" id="UP001180020"/>
    </source>
</evidence>
<dbReference type="GO" id="GO:0009451">
    <property type="term" value="P:RNA modification"/>
    <property type="evidence" value="ECO:0007669"/>
    <property type="project" value="InterPro"/>
</dbReference>
<dbReference type="EMBL" id="JAUJYO010000011">
    <property type="protein sequence ID" value="KAK1304591.1"/>
    <property type="molecule type" value="Genomic_DNA"/>
</dbReference>
<reference evidence="2" key="1">
    <citation type="journal article" date="2023" name="Nat. Commun.">
        <title>Diploid and tetraploid genomes of Acorus and the evolution of monocots.</title>
        <authorList>
            <person name="Ma L."/>
            <person name="Liu K.W."/>
            <person name="Li Z."/>
            <person name="Hsiao Y.Y."/>
            <person name="Qi Y."/>
            <person name="Fu T."/>
            <person name="Tang G.D."/>
            <person name="Zhang D."/>
            <person name="Sun W.H."/>
            <person name="Liu D.K."/>
            <person name="Li Y."/>
            <person name="Chen G.Z."/>
            <person name="Liu X.D."/>
            <person name="Liao X.Y."/>
            <person name="Jiang Y.T."/>
            <person name="Yu X."/>
            <person name="Hao Y."/>
            <person name="Huang J."/>
            <person name="Zhao X.W."/>
            <person name="Ke S."/>
            <person name="Chen Y.Y."/>
            <person name="Wu W.L."/>
            <person name="Hsu J.L."/>
            <person name="Lin Y.F."/>
            <person name="Huang M.D."/>
            <person name="Li C.Y."/>
            <person name="Huang L."/>
            <person name="Wang Z.W."/>
            <person name="Zhao X."/>
            <person name="Zhong W.Y."/>
            <person name="Peng D.H."/>
            <person name="Ahmad S."/>
            <person name="Lan S."/>
            <person name="Zhang J.S."/>
            <person name="Tsai W.C."/>
            <person name="Van de Peer Y."/>
            <person name="Liu Z.J."/>
        </authorList>
    </citation>
    <scope>NUCLEOTIDE SEQUENCE</scope>
    <source>
        <strain evidence="2">CP</strain>
    </source>
</reference>
<accession>A0AAV9DUL3</accession>
<comment type="caution">
    <text evidence="2">The sequence shown here is derived from an EMBL/GenBank/DDBJ whole genome shotgun (WGS) entry which is preliminary data.</text>
</comment>
<dbReference type="PANTHER" id="PTHR47926:SF471">
    <property type="entry name" value="DYW DOMAIN-CONTAINING PROTEIN"/>
    <property type="match status" value="1"/>
</dbReference>
<dbReference type="InterPro" id="IPR011990">
    <property type="entry name" value="TPR-like_helical_dom_sf"/>
</dbReference>
<dbReference type="PANTHER" id="PTHR47926">
    <property type="entry name" value="PENTATRICOPEPTIDE REPEAT-CONTAINING PROTEIN"/>
    <property type="match status" value="1"/>
</dbReference>
<dbReference type="GO" id="GO:0003723">
    <property type="term" value="F:RNA binding"/>
    <property type="evidence" value="ECO:0007669"/>
    <property type="project" value="InterPro"/>
</dbReference>